<feature type="domain" description="Ice-binding protein C-terminal" evidence="2">
    <location>
        <begin position="237"/>
        <end position="261"/>
    </location>
</feature>
<protein>
    <recommendedName>
        <fullName evidence="2">Ice-binding protein C-terminal domain-containing protein</fullName>
    </recommendedName>
</protein>
<evidence type="ECO:0000313" key="3">
    <source>
        <dbReference type="EMBL" id="GLC23607.1"/>
    </source>
</evidence>
<keyword evidence="4" id="KW-1185">Reference proteome</keyword>
<evidence type="ECO:0000256" key="1">
    <source>
        <dbReference type="SAM" id="SignalP"/>
    </source>
</evidence>
<evidence type="ECO:0000313" key="4">
    <source>
        <dbReference type="Proteomes" id="UP001161325"/>
    </source>
</evidence>
<feature type="chain" id="PRO_5041353670" description="Ice-binding protein C-terminal domain-containing protein" evidence="1">
    <location>
        <begin position="29"/>
        <end position="264"/>
    </location>
</feature>
<dbReference type="AlphaFoldDB" id="A0AA37V1D5"/>
<organism evidence="3 4">
    <name type="scientific">Roseisolibacter agri</name>
    <dbReference type="NCBI Taxonomy" id="2014610"/>
    <lineage>
        <taxon>Bacteria</taxon>
        <taxon>Pseudomonadati</taxon>
        <taxon>Gemmatimonadota</taxon>
        <taxon>Gemmatimonadia</taxon>
        <taxon>Gemmatimonadales</taxon>
        <taxon>Gemmatimonadaceae</taxon>
        <taxon>Roseisolibacter</taxon>
    </lineage>
</organism>
<proteinExistence type="predicted"/>
<name>A0AA37V1D5_9BACT</name>
<dbReference type="RefSeq" id="WP_284348044.1">
    <property type="nucleotide sequence ID" value="NZ_BRXS01000001.1"/>
</dbReference>
<comment type="caution">
    <text evidence="3">The sequence shown here is derived from an EMBL/GenBank/DDBJ whole genome shotgun (WGS) entry which is preliminary data.</text>
</comment>
<keyword evidence="1" id="KW-0732">Signal</keyword>
<evidence type="ECO:0000259" key="2">
    <source>
        <dbReference type="Pfam" id="PF07589"/>
    </source>
</evidence>
<dbReference type="Proteomes" id="UP001161325">
    <property type="component" value="Unassembled WGS sequence"/>
</dbReference>
<accession>A0AA37V1D5</accession>
<dbReference type="EMBL" id="BRXS01000001">
    <property type="protein sequence ID" value="GLC23607.1"/>
    <property type="molecule type" value="Genomic_DNA"/>
</dbReference>
<dbReference type="InterPro" id="IPR013424">
    <property type="entry name" value="Ice-binding_C"/>
</dbReference>
<feature type="signal peptide" evidence="1">
    <location>
        <begin position="1"/>
        <end position="28"/>
    </location>
</feature>
<gene>
    <name evidence="3" type="ORF">rosag_01200</name>
</gene>
<dbReference type="Pfam" id="PF07589">
    <property type="entry name" value="PEP-CTERM"/>
    <property type="match status" value="1"/>
</dbReference>
<reference evidence="3" key="1">
    <citation type="submission" date="2022-08" db="EMBL/GenBank/DDBJ databases">
        <title>Draft genome sequencing of Roseisolibacter agri AW1220.</title>
        <authorList>
            <person name="Tobiishi Y."/>
            <person name="Tonouchi A."/>
        </authorList>
    </citation>
    <scope>NUCLEOTIDE SEQUENCE</scope>
    <source>
        <strain evidence="3">AW1220</strain>
    </source>
</reference>
<dbReference type="NCBIfam" id="TIGR02595">
    <property type="entry name" value="PEP_CTERM"/>
    <property type="match status" value="1"/>
</dbReference>
<sequence length="264" mass="26460">MRGIGRIARASAALAAAVAIAAPATSQAQFTNFLQVCNTPQQFCANFGFALSGLSADNTSGVLTVGIRNVGSTPSADSFLSGFGIFETGANVTLTGGTLIASSPTLVGPGAGQTLPLTNFATNGAPGDLQSGAGTTTLPVGVDFGNNGFRPCGFGDNLTGNTRYETCPNEYGQFQFNITGTGLNNLLSAIQVGVRAQNLALINGATETSDKCFSSGDANCGVSTPGGINGGGTGSVVPEPSTYALMATGLVGLVGFARRRRTQA</sequence>